<name>A0A940WPI4_9BACI</name>
<proteinExistence type="predicted"/>
<evidence type="ECO:0000313" key="2">
    <source>
        <dbReference type="Proteomes" id="UP000678228"/>
    </source>
</evidence>
<keyword evidence="2" id="KW-1185">Reference proteome</keyword>
<accession>A0A940WPI4</accession>
<dbReference type="AlphaFoldDB" id="A0A940WPI4"/>
<organism evidence="1 2">
    <name type="scientific">Halalkalibacter suaedae</name>
    <dbReference type="NCBI Taxonomy" id="2822140"/>
    <lineage>
        <taxon>Bacteria</taxon>
        <taxon>Bacillati</taxon>
        <taxon>Bacillota</taxon>
        <taxon>Bacilli</taxon>
        <taxon>Bacillales</taxon>
        <taxon>Bacillaceae</taxon>
        <taxon>Halalkalibacter</taxon>
    </lineage>
</organism>
<dbReference type="RefSeq" id="WP_210595760.1">
    <property type="nucleotide sequence ID" value="NZ_JAGKSQ010000001.1"/>
</dbReference>
<sequence>MDSTIKLINGNSWADCSLVKLEIEYDKIEVIVTSDENNNEVKIICKD</sequence>
<evidence type="ECO:0000313" key="1">
    <source>
        <dbReference type="EMBL" id="MBP3950150.1"/>
    </source>
</evidence>
<dbReference type="EMBL" id="JAGKSQ010000001">
    <property type="protein sequence ID" value="MBP3950150.1"/>
    <property type="molecule type" value="Genomic_DNA"/>
</dbReference>
<comment type="caution">
    <text evidence="1">The sequence shown here is derived from an EMBL/GenBank/DDBJ whole genome shotgun (WGS) entry which is preliminary data.</text>
</comment>
<gene>
    <name evidence="1" type="ORF">J7W16_03325</name>
</gene>
<reference evidence="1" key="1">
    <citation type="submission" date="2021-03" db="EMBL/GenBank/DDBJ databases">
        <title>Bacillus suaedae sp. nov., isolated from Suaeda aralocaspica.</title>
        <authorList>
            <person name="Lei R.F.R."/>
        </authorList>
    </citation>
    <scope>NUCLEOTIDE SEQUENCE</scope>
    <source>
        <strain evidence="1">YZJH907-2</strain>
    </source>
</reference>
<dbReference type="Proteomes" id="UP000678228">
    <property type="component" value="Unassembled WGS sequence"/>
</dbReference>
<protein>
    <submittedName>
        <fullName evidence="1">Uncharacterized protein</fullName>
    </submittedName>
</protein>